<proteinExistence type="predicted"/>
<keyword evidence="1" id="KW-0812">Transmembrane</keyword>
<sequence>MWAVLGLMLLDFIVGLFKSLVTKSFNLKMVLDYLKDVLYLVFPLVFILNLMPIDPTGWILLVFYYIGGLAVIWNYLSGIINKWRA</sequence>
<accession>A0ABT0W9H0</accession>
<evidence type="ECO:0008006" key="4">
    <source>
        <dbReference type="Google" id="ProtNLM"/>
    </source>
</evidence>
<evidence type="ECO:0000313" key="3">
    <source>
        <dbReference type="Proteomes" id="UP001523262"/>
    </source>
</evidence>
<reference evidence="2 3" key="1">
    <citation type="submission" date="2022-06" db="EMBL/GenBank/DDBJ databases">
        <authorList>
            <person name="Jeon C.O."/>
        </authorList>
    </citation>
    <scope>NUCLEOTIDE SEQUENCE [LARGE SCALE GENOMIC DNA]</scope>
    <source>
        <strain evidence="2 3">KCTC 13943</strain>
    </source>
</reference>
<dbReference type="EMBL" id="JAMQCR010000001">
    <property type="protein sequence ID" value="MCM2532980.1"/>
    <property type="molecule type" value="Genomic_DNA"/>
</dbReference>
<keyword evidence="3" id="KW-1185">Reference proteome</keyword>
<name>A0ABT0W9H0_9BACI</name>
<keyword evidence="1" id="KW-0472">Membrane</keyword>
<feature type="transmembrane region" description="Helical" evidence="1">
    <location>
        <begin position="33"/>
        <end position="51"/>
    </location>
</feature>
<evidence type="ECO:0000313" key="2">
    <source>
        <dbReference type="EMBL" id="MCM2532980.1"/>
    </source>
</evidence>
<organism evidence="2 3">
    <name type="scientific">Neobacillus pocheonensis</name>
    <dbReference type="NCBI Taxonomy" id="363869"/>
    <lineage>
        <taxon>Bacteria</taxon>
        <taxon>Bacillati</taxon>
        <taxon>Bacillota</taxon>
        <taxon>Bacilli</taxon>
        <taxon>Bacillales</taxon>
        <taxon>Bacillaceae</taxon>
        <taxon>Neobacillus</taxon>
    </lineage>
</organism>
<feature type="transmembrane region" description="Helical" evidence="1">
    <location>
        <begin position="6"/>
        <end position="21"/>
    </location>
</feature>
<feature type="transmembrane region" description="Helical" evidence="1">
    <location>
        <begin position="57"/>
        <end position="76"/>
    </location>
</feature>
<protein>
    <recommendedName>
        <fullName evidence="4">Holin</fullName>
    </recommendedName>
</protein>
<keyword evidence="1" id="KW-1133">Transmembrane helix</keyword>
<evidence type="ECO:0000256" key="1">
    <source>
        <dbReference type="SAM" id="Phobius"/>
    </source>
</evidence>
<dbReference type="Proteomes" id="UP001523262">
    <property type="component" value="Unassembled WGS sequence"/>
</dbReference>
<gene>
    <name evidence="2" type="ORF">NDK43_12000</name>
</gene>
<comment type="caution">
    <text evidence="2">The sequence shown here is derived from an EMBL/GenBank/DDBJ whole genome shotgun (WGS) entry which is preliminary data.</text>
</comment>